<accession>A0A8J3ZQT4</accession>
<organism evidence="1 2">
    <name type="scientific">Virgisporangium ochraceum</name>
    <dbReference type="NCBI Taxonomy" id="65505"/>
    <lineage>
        <taxon>Bacteria</taxon>
        <taxon>Bacillati</taxon>
        <taxon>Actinomycetota</taxon>
        <taxon>Actinomycetes</taxon>
        <taxon>Micromonosporales</taxon>
        <taxon>Micromonosporaceae</taxon>
        <taxon>Virgisporangium</taxon>
    </lineage>
</organism>
<dbReference type="AlphaFoldDB" id="A0A8J3ZQT4"/>
<proteinExistence type="predicted"/>
<dbReference type="RefSeq" id="WP_203926216.1">
    <property type="nucleotide sequence ID" value="NZ_BOPH01000017.1"/>
</dbReference>
<keyword evidence="2" id="KW-1185">Reference proteome</keyword>
<dbReference type="Proteomes" id="UP000635606">
    <property type="component" value="Unassembled WGS sequence"/>
</dbReference>
<dbReference type="EMBL" id="BOPH01000017">
    <property type="protein sequence ID" value="GIJ66233.1"/>
    <property type="molecule type" value="Genomic_DNA"/>
</dbReference>
<sequence>MKCVFIRYDGLRLCEKRMDLPPVRGDYVTDLPDQGTQEWYVERRRHRVELEVIELWVSLTT</sequence>
<protein>
    <submittedName>
        <fullName evidence="1">Uncharacterized protein</fullName>
    </submittedName>
</protein>
<gene>
    <name evidence="1" type="ORF">Voc01_011500</name>
</gene>
<evidence type="ECO:0000313" key="1">
    <source>
        <dbReference type="EMBL" id="GIJ66233.1"/>
    </source>
</evidence>
<reference evidence="1" key="1">
    <citation type="submission" date="2021-01" db="EMBL/GenBank/DDBJ databases">
        <title>Whole genome shotgun sequence of Virgisporangium ochraceum NBRC 16418.</title>
        <authorList>
            <person name="Komaki H."/>
            <person name="Tamura T."/>
        </authorList>
    </citation>
    <scope>NUCLEOTIDE SEQUENCE</scope>
    <source>
        <strain evidence="1">NBRC 16418</strain>
    </source>
</reference>
<evidence type="ECO:0000313" key="2">
    <source>
        <dbReference type="Proteomes" id="UP000635606"/>
    </source>
</evidence>
<name>A0A8J3ZQT4_9ACTN</name>
<comment type="caution">
    <text evidence="1">The sequence shown here is derived from an EMBL/GenBank/DDBJ whole genome shotgun (WGS) entry which is preliminary data.</text>
</comment>